<accession>A0A1D7QAZ9</accession>
<dbReference type="AlphaFoldDB" id="A0A1D7QAZ9"/>
<organism evidence="2 3">
    <name type="scientific">Pedobacter steynii</name>
    <dbReference type="NCBI Taxonomy" id="430522"/>
    <lineage>
        <taxon>Bacteria</taxon>
        <taxon>Pseudomonadati</taxon>
        <taxon>Bacteroidota</taxon>
        <taxon>Sphingobacteriia</taxon>
        <taxon>Sphingobacteriales</taxon>
        <taxon>Sphingobacteriaceae</taxon>
        <taxon>Pedobacter</taxon>
    </lineage>
</organism>
<reference evidence="2 3" key="1">
    <citation type="submission" date="2016-08" db="EMBL/GenBank/DDBJ databases">
        <authorList>
            <person name="Seilhamer J.J."/>
        </authorList>
    </citation>
    <scope>NUCLEOTIDE SEQUENCE [LARGE SCALE GENOMIC DNA]</scope>
    <source>
        <strain evidence="2 3">DX4</strain>
    </source>
</reference>
<dbReference type="RefSeq" id="WP_069377551.1">
    <property type="nucleotide sequence ID" value="NZ_CP017141.1"/>
</dbReference>
<name>A0A1D7QAZ9_9SPHI</name>
<dbReference type="Proteomes" id="UP000094313">
    <property type="component" value="Chromosome"/>
</dbReference>
<feature type="compositionally biased region" description="Acidic residues" evidence="1">
    <location>
        <begin position="35"/>
        <end position="62"/>
    </location>
</feature>
<gene>
    <name evidence="2" type="ORF">BFS30_00900</name>
</gene>
<evidence type="ECO:0000256" key="1">
    <source>
        <dbReference type="SAM" id="MobiDB-lite"/>
    </source>
</evidence>
<proteinExistence type="predicted"/>
<feature type="compositionally biased region" description="Acidic residues" evidence="1">
    <location>
        <begin position="16"/>
        <end position="25"/>
    </location>
</feature>
<feature type="region of interest" description="Disordered" evidence="1">
    <location>
        <begin position="1"/>
        <end position="62"/>
    </location>
</feature>
<sequence length="62" mass="7056">MKTSKQPISKSPLVDPETDMDDSSEETSKKKSYQDDDDDDFDVPLDDLEGFDNFGDDDDDDF</sequence>
<evidence type="ECO:0000313" key="3">
    <source>
        <dbReference type="Proteomes" id="UP000094313"/>
    </source>
</evidence>
<dbReference type="EMBL" id="CP017141">
    <property type="protein sequence ID" value="AOM75853.1"/>
    <property type="molecule type" value="Genomic_DNA"/>
</dbReference>
<evidence type="ECO:0000313" key="2">
    <source>
        <dbReference type="EMBL" id="AOM75853.1"/>
    </source>
</evidence>
<dbReference type="KEGG" id="psty:BFS30_00900"/>
<protein>
    <submittedName>
        <fullName evidence="2">Uncharacterized protein</fullName>
    </submittedName>
</protein>
<keyword evidence="3" id="KW-1185">Reference proteome</keyword>